<feature type="region of interest" description="Disordered" evidence="2">
    <location>
        <begin position="1"/>
        <end position="28"/>
    </location>
</feature>
<dbReference type="EMBL" id="LSMT01001750">
    <property type="protein sequence ID" value="PFX11912.1"/>
    <property type="molecule type" value="Genomic_DNA"/>
</dbReference>
<comment type="caution">
    <text evidence="3">The sequence shown here is derived from an EMBL/GenBank/DDBJ whole genome shotgun (WGS) entry which is preliminary data.</text>
</comment>
<keyword evidence="4" id="KW-1185">Reference proteome</keyword>
<feature type="compositionally biased region" description="Basic and acidic residues" evidence="2">
    <location>
        <begin position="19"/>
        <end position="28"/>
    </location>
</feature>
<reference evidence="4" key="1">
    <citation type="journal article" date="2017" name="bioRxiv">
        <title>Comparative analysis of the genomes of Stylophora pistillata and Acropora digitifera provides evidence for extensive differences between species of corals.</title>
        <authorList>
            <person name="Voolstra C.R."/>
            <person name="Li Y."/>
            <person name="Liew Y.J."/>
            <person name="Baumgarten S."/>
            <person name="Zoccola D."/>
            <person name="Flot J.-F."/>
            <person name="Tambutte S."/>
            <person name="Allemand D."/>
            <person name="Aranda M."/>
        </authorList>
    </citation>
    <scope>NUCLEOTIDE SEQUENCE [LARGE SCALE GENOMIC DNA]</scope>
</reference>
<dbReference type="Proteomes" id="UP000225706">
    <property type="component" value="Unassembled WGS sequence"/>
</dbReference>
<gene>
    <name evidence="3" type="ORF">AWC38_SpisGene24211</name>
</gene>
<proteinExistence type="predicted"/>
<feature type="compositionally biased region" description="Polar residues" evidence="2">
    <location>
        <begin position="1"/>
        <end position="18"/>
    </location>
</feature>
<feature type="coiled-coil region" evidence="1">
    <location>
        <begin position="82"/>
        <end position="136"/>
    </location>
</feature>
<evidence type="ECO:0000256" key="2">
    <source>
        <dbReference type="SAM" id="MobiDB-lite"/>
    </source>
</evidence>
<sequence>MASSTPLVYRNITASANNHESEIRREDSISNVDWRTYARSHASSRKSGGGSLVHVHSPRLAAAAKRAALQADAPTLHKQQAIRREELRLRQEVIKQQQLQEEAKLRFDQRKCELDLERKISRAQAEEQTYANAELETASVKQLSGIPAQVFPLPLDQQPFSPMKPRPPTALRDAKPIENK</sequence>
<protein>
    <submittedName>
        <fullName evidence="3">Uncharacterized protein</fullName>
    </submittedName>
</protein>
<keyword evidence="1" id="KW-0175">Coiled coil</keyword>
<evidence type="ECO:0000313" key="3">
    <source>
        <dbReference type="EMBL" id="PFX11912.1"/>
    </source>
</evidence>
<feature type="region of interest" description="Disordered" evidence="2">
    <location>
        <begin position="152"/>
        <end position="180"/>
    </location>
</feature>
<evidence type="ECO:0000256" key="1">
    <source>
        <dbReference type="SAM" id="Coils"/>
    </source>
</evidence>
<name>A0A2B4R6Q2_STYPI</name>
<dbReference type="AlphaFoldDB" id="A0A2B4R6Q2"/>
<organism evidence="3 4">
    <name type="scientific">Stylophora pistillata</name>
    <name type="common">Smooth cauliflower coral</name>
    <dbReference type="NCBI Taxonomy" id="50429"/>
    <lineage>
        <taxon>Eukaryota</taxon>
        <taxon>Metazoa</taxon>
        <taxon>Cnidaria</taxon>
        <taxon>Anthozoa</taxon>
        <taxon>Hexacorallia</taxon>
        <taxon>Scleractinia</taxon>
        <taxon>Astrocoeniina</taxon>
        <taxon>Pocilloporidae</taxon>
        <taxon>Stylophora</taxon>
    </lineage>
</organism>
<accession>A0A2B4R6Q2</accession>
<evidence type="ECO:0000313" key="4">
    <source>
        <dbReference type="Proteomes" id="UP000225706"/>
    </source>
</evidence>